<dbReference type="EC" id="2.7.11.1" evidence="2"/>
<feature type="region of interest" description="Disordered" evidence="11">
    <location>
        <begin position="791"/>
        <end position="840"/>
    </location>
</feature>
<evidence type="ECO:0000256" key="1">
    <source>
        <dbReference type="ARBA" id="ARBA00010791"/>
    </source>
</evidence>
<dbReference type="Gene3D" id="3.30.310.80">
    <property type="entry name" value="Kinase associated domain 1, KA1"/>
    <property type="match status" value="1"/>
</dbReference>
<sequence>MEDYHINPKFQMGGTPVQNHQRKSSTLSEQEPVTPSSVAPASLRMMGKHQQQQQQQHQQQQQQQQQQPTPQMTPQQQQIPLMPPVNIPNGGSSNTHKRMKSESQGHGQEQTRTPRRETSSTKSTQEIKQFHRKSLGDWDFLETVGAGSMGKVKLAKHHQTNEVCAIKIVNRATKAFLHKEQSLPSPKTDQEILERQKKLEKEISRDKRTIREASLGQVLYHPHICRLFEMCTMSNHFYMLFEYVSGGQLLDYIIQHGSLREHHARKFARGIASALKYLHANNIVHRDLKIENIMISTSGEIKIIDFGLSNVYDSRKLLHTFCGSLYFAAPELLKAMPYVGPEVDIWSFGVVLYVLVCGKVPFDDENSSVLHEKIKQGKVEYPNHLSIEIISLLSKMLVVDPQKRAKLKQVIEHPWMNRGYDYLAPSYLPKRIPMTSDLLDDNVIKEMFRLEFIDNIDDTKTILLNIINEEKYIELSHYYWTMVSELKNTIITNDNNASGSNSNIPHNNFEDPTEAYHPLLSMYYLVSEMMARKLAKVQRRKIQQQQQQQQLQNSTENKQLENAVSILSNTSKTTDSSPVNNAVNSPIQPPPERKQEYITTQPSNTTPTNYNHNNNNQVSLDQRMAPLKSPVKSPLPSIPIENTNRKPLQVLVPPKLSIPEQAHTSPTSRKASDTHNTFDAVMTQNTSNNTVDLNRDENDNFNEGAYMQQSSASPVETSNNAGFGGIFRKLSQRRAQQNVSPPQPTVSMQTQQYQPHINVTTVPEDRNNNRQPIKKTHARTVSEYVPTVARAPSYGTSTHTENKPSVIKTNPSGAQTVITPPQRSASQKHQKRADLPALPSNAETILQQQREKQIEQDMQKMNINDENDNSRYEGNNSQIDEENDENNPLPPLNIIKGRKYHPSARAKSVGHARRESLKFNRPALPSSIPAQGEVDDHGFLEYSDDNKSDNLSNGLVNNDSVIRTSEKSGKSIDHALYGGEINEQPQLTDSQILDEASRAPPGSMPSIDYPRSLFLKGFFSVQTTSSKPLPIVRYKIISVLKNMNIEFKEVKGGFVCVQRSAINSTSNNGEKIDQYDPLDEQQQQQQQLLQVPNRSISRQSSLRRKTSVKYNQGMVPGSPMEGPRHERNISMVTSPTGNTYNYNISQEISTASIDDMGQQEDILTTSRVQDMNKIPDARLNSNGYGNKERPPIKFEIHIVKVRIVGLAGVHFKKVSGNTWLYKELASHILKELNL</sequence>
<feature type="region of interest" description="Disordered" evidence="11">
    <location>
        <begin position="570"/>
        <end position="616"/>
    </location>
</feature>
<dbReference type="Pfam" id="PF02149">
    <property type="entry name" value="KA1"/>
    <property type="match status" value="1"/>
</dbReference>
<evidence type="ECO:0000256" key="3">
    <source>
        <dbReference type="ARBA" id="ARBA00022527"/>
    </source>
</evidence>
<dbReference type="InterPro" id="IPR017441">
    <property type="entry name" value="Protein_kinase_ATP_BS"/>
</dbReference>
<feature type="domain" description="KA1" evidence="13">
    <location>
        <begin position="1185"/>
        <end position="1234"/>
    </location>
</feature>
<dbReference type="CDD" id="cd14077">
    <property type="entry name" value="STKc_Kin1_2"/>
    <property type="match status" value="1"/>
</dbReference>
<dbReference type="Pfam" id="PF00069">
    <property type="entry name" value="Pkinase"/>
    <property type="match status" value="1"/>
</dbReference>
<feature type="compositionally biased region" description="Polar residues" evidence="11">
    <location>
        <begin position="16"/>
        <end position="39"/>
    </location>
</feature>
<evidence type="ECO:0000259" key="12">
    <source>
        <dbReference type="PROSITE" id="PS50011"/>
    </source>
</evidence>
<keyword evidence="6 14" id="KW-0418">Kinase</keyword>
<keyword evidence="15" id="KW-1185">Reference proteome</keyword>
<dbReference type="SUPFAM" id="SSF103243">
    <property type="entry name" value="KA1-like"/>
    <property type="match status" value="1"/>
</dbReference>
<organism evidence="14 15">
    <name type="scientific">Maudiozyma saulgeensis</name>
    <dbReference type="NCBI Taxonomy" id="1789683"/>
    <lineage>
        <taxon>Eukaryota</taxon>
        <taxon>Fungi</taxon>
        <taxon>Dikarya</taxon>
        <taxon>Ascomycota</taxon>
        <taxon>Saccharomycotina</taxon>
        <taxon>Saccharomycetes</taxon>
        <taxon>Saccharomycetales</taxon>
        <taxon>Saccharomycetaceae</taxon>
        <taxon>Maudiozyma</taxon>
    </lineage>
</organism>
<proteinExistence type="inferred from homology"/>
<comment type="catalytic activity">
    <reaction evidence="9">
        <text>L-seryl-[protein] + ATP = O-phospho-L-seryl-[protein] + ADP + H(+)</text>
        <dbReference type="Rhea" id="RHEA:17989"/>
        <dbReference type="Rhea" id="RHEA-COMP:9863"/>
        <dbReference type="Rhea" id="RHEA-COMP:11604"/>
        <dbReference type="ChEBI" id="CHEBI:15378"/>
        <dbReference type="ChEBI" id="CHEBI:29999"/>
        <dbReference type="ChEBI" id="CHEBI:30616"/>
        <dbReference type="ChEBI" id="CHEBI:83421"/>
        <dbReference type="ChEBI" id="CHEBI:456216"/>
        <dbReference type="EC" id="2.7.11.1"/>
    </reaction>
</comment>
<keyword evidence="5 10" id="KW-0547">Nucleotide-binding</keyword>
<evidence type="ECO:0000256" key="2">
    <source>
        <dbReference type="ARBA" id="ARBA00012513"/>
    </source>
</evidence>
<feature type="region of interest" description="Disordered" evidence="11">
    <location>
        <begin position="1"/>
        <end position="127"/>
    </location>
</feature>
<comment type="similarity">
    <text evidence="1">Belongs to the protein kinase superfamily. CAMK Ser/Thr protein kinase family. NIM1 subfamily.</text>
</comment>
<feature type="region of interest" description="Disordered" evidence="11">
    <location>
        <begin position="1078"/>
        <end position="1106"/>
    </location>
</feature>
<keyword evidence="3 14" id="KW-0723">Serine/threonine-protein kinase</keyword>
<feature type="compositionally biased region" description="Low complexity" evidence="11">
    <location>
        <begin position="604"/>
        <end position="616"/>
    </location>
</feature>
<evidence type="ECO:0000256" key="9">
    <source>
        <dbReference type="ARBA" id="ARBA00048679"/>
    </source>
</evidence>
<dbReference type="InterPro" id="IPR011009">
    <property type="entry name" value="Kinase-like_dom_sf"/>
</dbReference>
<dbReference type="EMBL" id="FXLY01000008">
    <property type="protein sequence ID" value="SMN21648.1"/>
    <property type="molecule type" value="Genomic_DNA"/>
</dbReference>
<comment type="catalytic activity">
    <reaction evidence="8">
        <text>L-threonyl-[protein] + ATP = O-phospho-L-threonyl-[protein] + ADP + H(+)</text>
        <dbReference type="Rhea" id="RHEA:46608"/>
        <dbReference type="Rhea" id="RHEA-COMP:11060"/>
        <dbReference type="Rhea" id="RHEA-COMP:11605"/>
        <dbReference type="ChEBI" id="CHEBI:15378"/>
        <dbReference type="ChEBI" id="CHEBI:30013"/>
        <dbReference type="ChEBI" id="CHEBI:30616"/>
        <dbReference type="ChEBI" id="CHEBI:61977"/>
        <dbReference type="ChEBI" id="CHEBI:456216"/>
        <dbReference type="EC" id="2.7.11.1"/>
    </reaction>
</comment>
<feature type="compositionally biased region" description="Basic residues" evidence="11">
    <location>
        <begin position="896"/>
        <end position="911"/>
    </location>
</feature>
<dbReference type="PROSITE" id="PS50032">
    <property type="entry name" value="KA1"/>
    <property type="match status" value="1"/>
</dbReference>
<evidence type="ECO:0000313" key="15">
    <source>
        <dbReference type="Proteomes" id="UP000196158"/>
    </source>
</evidence>
<dbReference type="PANTHER" id="PTHR24346:SF82">
    <property type="entry name" value="KP78A-RELATED"/>
    <property type="match status" value="1"/>
</dbReference>
<dbReference type="InterPro" id="IPR000719">
    <property type="entry name" value="Prot_kinase_dom"/>
</dbReference>
<evidence type="ECO:0000256" key="11">
    <source>
        <dbReference type="SAM" id="MobiDB-lite"/>
    </source>
</evidence>
<keyword evidence="4" id="KW-0808">Transferase</keyword>
<feature type="compositionally biased region" description="Low complexity" evidence="11">
    <location>
        <begin position="1081"/>
        <end position="1090"/>
    </location>
</feature>
<dbReference type="Gene3D" id="1.10.510.10">
    <property type="entry name" value="Transferase(Phosphotransferase) domain 1"/>
    <property type="match status" value="1"/>
</dbReference>
<dbReference type="AlphaFoldDB" id="A0A1X7R7J0"/>
<name>A0A1X7R7J0_9SACH</name>
<dbReference type="PROSITE" id="PS00107">
    <property type="entry name" value="PROTEIN_KINASE_ATP"/>
    <property type="match status" value="1"/>
</dbReference>
<keyword evidence="7 10" id="KW-0067">ATP-binding</keyword>
<dbReference type="InterPro" id="IPR008271">
    <property type="entry name" value="Ser/Thr_kinase_AS"/>
</dbReference>
<feature type="region of interest" description="Disordered" evidence="11">
    <location>
        <begin position="862"/>
        <end position="956"/>
    </location>
</feature>
<dbReference type="SMART" id="SM00220">
    <property type="entry name" value="S_TKc"/>
    <property type="match status" value="1"/>
</dbReference>
<dbReference type="FunFam" id="1.10.510.10:FF:000571">
    <property type="entry name" value="Maternal embryonic leucine zipper kinase"/>
    <property type="match status" value="1"/>
</dbReference>
<reference evidence="14 15" key="1">
    <citation type="submission" date="2017-04" db="EMBL/GenBank/DDBJ databases">
        <authorList>
            <person name="Afonso C.L."/>
            <person name="Miller P.J."/>
            <person name="Scott M.A."/>
            <person name="Spackman E."/>
            <person name="Goraichik I."/>
            <person name="Dimitrov K.M."/>
            <person name="Suarez D.L."/>
            <person name="Swayne D.E."/>
        </authorList>
    </citation>
    <scope>NUCLEOTIDE SEQUENCE [LARGE SCALE GENOMIC DNA]</scope>
</reference>
<dbReference type="GO" id="GO:0004674">
    <property type="term" value="F:protein serine/threonine kinase activity"/>
    <property type="evidence" value="ECO:0007669"/>
    <property type="project" value="UniProtKB-KW"/>
</dbReference>
<dbReference type="Proteomes" id="UP000196158">
    <property type="component" value="Unassembled WGS sequence"/>
</dbReference>
<dbReference type="SUPFAM" id="SSF81995">
    <property type="entry name" value="beta-sandwich domain of Sec23/24"/>
    <property type="match status" value="1"/>
</dbReference>
<feature type="binding site" evidence="10">
    <location>
        <position position="167"/>
    </location>
    <ligand>
        <name>ATP</name>
        <dbReference type="ChEBI" id="CHEBI:30616"/>
    </ligand>
</feature>
<dbReference type="OrthoDB" id="1928777at2759"/>
<dbReference type="PROSITE" id="PS50011">
    <property type="entry name" value="PROTEIN_KINASE_DOM"/>
    <property type="match status" value="1"/>
</dbReference>
<dbReference type="PROSITE" id="PS00108">
    <property type="entry name" value="PROTEIN_KINASE_ST"/>
    <property type="match status" value="1"/>
</dbReference>
<feature type="compositionally biased region" description="Polar residues" evidence="11">
    <location>
        <begin position="102"/>
        <end position="111"/>
    </location>
</feature>
<evidence type="ECO:0000313" key="14">
    <source>
        <dbReference type="EMBL" id="SMN21648.1"/>
    </source>
</evidence>
<dbReference type="InterPro" id="IPR028375">
    <property type="entry name" value="KA1/Ssp2_C"/>
</dbReference>
<feature type="compositionally biased region" description="Polar residues" evidence="11">
    <location>
        <begin position="570"/>
        <end position="586"/>
    </location>
</feature>
<feature type="compositionally biased region" description="Basic and acidic residues" evidence="11">
    <location>
        <begin position="934"/>
        <end position="948"/>
    </location>
</feature>
<dbReference type="SUPFAM" id="SSF56112">
    <property type="entry name" value="Protein kinase-like (PK-like)"/>
    <property type="match status" value="1"/>
</dbReference>
<evidence type="ECO:0000256" key="8">
    <source>
        <dbReference type="ARBA" id="ARBA00047899"/>
    </source>
</evidence>
<evidence type="ECO:0000256" key="4">
    <source>
        <dbReference type="ARBA" id="ARBA00022679"/>
    </source>
</evidence>
<dbReference type="GO" id="GO:0035556">
    <property type="term" value="P:intracellular signal transduction"/>
    <property type="evidence" value="ECO:0007669"/>
    <property type="project" value="TreeGrafter"/>
</dbReference>
<feature type="compositionally biased region" description="Low complexity" evidence="11">
    <location>
        <begin position="49"/>
        <end position="78"/>
    </location>
</feature>
<feature type="compositionally biased region" description="Polar residues" evidence="11">
    <location>
        <begin position="807"/>
        <end position="825"/>
    </location>
</feature>
<evidence type="ECO:0000259" key="13">
    <source>
        <dbReference type="PROSITE" id="PS50032"/>
    </source>
</evidence>
<evidence type="ECO:0000256" key="10">
    <source>
        <dbReference type="PROSITE-ProRule" id="PRU10141"/>
    </source>
</evidence>
<feature type="domain" description="Protein kinase" evidence="12">
    <location>
        <begin position="138"/>
        <end position="416"/>
    </location>
</feature>
<evidence type="ECO:0000256" key="5">
    <source>
        <dbReference type="ARBA" id="ARBA00022741"/>
    </source>
</evidence>
<dbReference type="InterPro" id="IPR001772">
    <property type="entry name" value="KA1_dom"/>
</dbReference>
<dbReference type="GO" id="GO:0106310">
    <property type="term" value="F:protein serine kinase activity"/>
    <property type="evidence" value="ECO:0007669"/>
    <property type="project" value="RHEA"/>
</dbReference>
<dbReference type="GO" id="GO:0005524">
    <property type="term" value="F:ATP binding"/>
    <property type="evidence" value="ECO:0007669"/>
    <property type="project" value="UniProtKB-UniRule"/>
</dbReference>
<dbReference type="GO" id="GO:0005737">
    <property type="term" value="C:cytoplasm"/>
    <property type="evidence" value="ECO:0007669"/>
    <property type="project" value="TreeGrafter"/>
</dbReference>
<evidence type="ECO:0000256" key="7">
    <source>
        <dbReference type="ARBA" id="ARBA00022840"/>
    </source>
</evidence>
<protein>
    <recommendedName>
        <fullName evidence="2">non-specific serine/threonine protein kinase</fullName>
        <ecNumber evidence="2">2.7.11.1</ecNumber>
    </recommendedName>
</protein>
<gene>
    <name evidence="14" type="ORF">KASA_0K03322G</name>
</gene>
<dbReference type="PANTHER" id="PTHR24346">
    <property type="entry name" value="MAP/MICROTUBULE AFFINITY-REGULATING KINASE"/>
    <property type="match status" value="1"/>
</dbReference>
<evidence type="ECO:0000256" key="6">
    <source>
        <dbReference type="ARBA" id="ARBA00022777"/>
    </source>
</evidence>
<dbReference type="GO" id="GO:0000226">
    <property type="term" value="P:microtubule cytoskeleton organization"/>
    <property type="evidence" value="ECO:0007669"/>
    <property type="project" value="TreeGrafter"/>
</dbReference>
<accession>A0A1X7R7J0</accession>
<dbReference type="STRING" id="1789683.A0A1X7R7J0"/>